<proteinExistence type="predicted"/>
<gene>
    <name evidence="1" type="primary">AlNc14C2G321</name>
    <name evidence="1" type="ORF">ALNC14_003560</name>
</gene>
<dbReference type="AlphaFoldDB" id="F0VZI3"/>
<reference evidence="1" key="1">
    <citation type="journal article" date="2011" name="PLoS Biol.">
        <title>Gene gain and loss during evolution of obligate parasitism in the white rust pathogen of Arabidopsis thaliana.</title>
        <authorList>
            <person name="Kemen E."/>
            <person name="Gardiner A."/>
            <person name="Schultz-Larsen T."/>
            <person name="Kemen A.C."/>
            <person name="Balmuth A.L."/>
            <person name="Robert-Seilaniantz A."/>
            <person name="Bailey K."/>
            <person name="Holub E."/>
            <person name="Studholme D.J."/>
            <person name="Maclean D."/>
            <person name="Jones J.D."/>
        </authorList>
    </citation>
    <scope>NUCLEOTIDE SEQUENCE</scope>
</reference>
<accession>F0VZI3</accession>
<evidence type="ECO:0000313" key="1">
    <source>
        <dbReference type="EMBL" id="CCA14213.1"/>
    </source>
</evidence>
<reference evidence="1" key="2">
    <citation type="submission" date="2011-02" db="EMBL/GenBank/DDBJ databases">
        <authorList>
            <person name="MacLean D."/>
        </authorList>
    </citation>
    <scope>NUCLEOTIDE SEQUENCE</scope>
</reference>
<name>F0VZI3_9STRA</name>
<dbReference type="HOGENOM" id="CLU_2594774_0_0_1"/>
<dbReference type="EMBL" id="FR824047">
    <property type="protein sequence ID" value="CCA14213.1"/>
    <property type="molecule type" value="Genomic_DNA"/>
</dbReference>
<protein>
    <submittedName>
        <fullName evidence="1">AlNc14C2G321 protein</fullName>
    </submittedName>
</protein>
<sequence>MTLTYSNNMQNYQALTAVQHTRNIPPTPIKPKATAPAVHRPVYRSLEKKPLRKGPSMPFLCDVSLSDIAKSVEGHFSRIK</sequence>
<organism evidence="1">
    <name type="scientific">Albugo laibachii Nc14</name>
    <dbReference type="NCBI Taxonomy" id="890382"/>
    <lineage>
        <taxon>Eukaryota</taxon>
        <taxon>Sar</taxon>
        <taxon>Stramenopiles</taxon>
        <taxon>Oomycota</taxon>
        <taxon>Peronosporomycetes</taxon>
        <taxon>Albuginales</taxon>
        <taxon>Albuginaceae</taxon>
        <taxon>Albugo</taxon>
    </lineage>
</organism>